<dbReference type="PANTHER" id="PTHR48465:SF1">
    <property type="entry name" value="PROTEIN SSUH2 HOMOLOG"/>
    <property type="match status" value="1"/>
</dbReference>
<accession>A0AAU9WFK8</accession>
<reference evidence="2 3" key="1">
    <citation type="submission" date="2022-05" db="EMBL/GenBank/DDBJ databases">
        <authorList>
            <consortium name="Genoscope - CEA"/>
            <person name="William W."/>
        </authorList>
    </citation>
    <scope>NUCLEOTIDE SEQUENCE [LARGE SCALE GENOMIC DNA]</scope>
</reference>
<gene>
    <name evidence="2" type="ORF">PMEA_00004618</name>
</gene>
<dbReference type="InterPro" id="IPR052789">
    <property type="entry name" value="SSUH2_homolog"/>
</dbReference>
<sequence length="462" mass="51777">MRAEYRSHSSSSCNVELRSKGQIHDNCWTAVTMSQAPYPPTGYAYGPLQGYQPAQPQIGFVPQPRYGPPAPQLPGHGSLAITGRVDRPTYSGSDVPPQDVFDNQFGKPPAPSAPPPDMFAHYSGYEQTQFGSSYVPPPPPYVPPPSSQMPEQHFQQATAITDDQAQDAMIQFVSENCCYGTAPAREMVIKDVIPSSAYHYSLESFCESRKTEWKFEPYRGQPIDSPVNGPAPPPWRIPANPPQLFKDHTVNIEVPHTANIKPCHDCMAVGYKRCYKCCGRGRLRCSTCQGSGLVEGTEQREQCTNCMGRGWKTCEVCNGHGRIKCGTCLGQAQLKTFIELTVKWENHVSNHVVERTDRLPSDLIVNSQGTEIFRQELPRVWPITSFFDQQVNVGSKRLVDEHSNKWPATSILMQRQQLRAVPVSEVAYQWKEQSSRFWVYGHDHKVYSPDYPQQCCCGCSIL</sequence>
<protein>
    <recommendedName>
        <fullName evidence="4">SSUH2-like protein</fullName>
    </recommendedName>
</protein>
<dbReference type="Proteomes" id="UP001159428">
    <property type="component" value="Unassembled WGS sequence"/>
</dbReference>
<organism evidence="2 3">
    <name type="scientific">Pocillopora meandrina</name>
    <dbReference type="NCBI Taxonomy" id="46732"/>
    <lineage>
        <taxon>Eukaryota</taxon>
        <taxon>Metazoa</taxon>
        <taxon>Cnidaria</taxon>
        <taxon>Anthozoa</taxon>
        <taxon>Hexacorallia</taxon>
        <taxon>Scleractinia</taxon>
        <taxon>Astrocoeniina</taxon>
        <taxon>Pocilloporidae</taxon>
        <taxon>Pocillopora</taxon>
    </lineage>
</organism>
<evidence type="ECO:0000256" key="1">
    <source>
        <dbReference type="SAM" id="MobiDB-lite"/>
    </source>
</evidence>
<dbReference type="AlphaFoldDB" id="A0AAU9WFK8"/>
<name>A0AAU9WFK8_9CNID</name>
<proteinExistence type="predicted"/>
<dbReference type="SUPFAM" id="SSF57938">
    <property type="entry name" value="DnaJ/Hsp40 cysteine-rich domain"/>
    <property type="match status" value="1"/>
</dbReference>
<dbReference type="EMBL" id="CALNXJ010000013">
    <property type="protein sequence ID" value="CAH3112700.1"/>
    <property type="molecule type" value="Genomic_DNA"/>
</dbReference>
<evidence type="ECO:0008006" key="4">
    <source>
        <dbReference type="Google" id="ProtNLM"/>
    </source>
</evidence>
<dbReference type="InterPro" id="IPR036410">
    <property type="entry name" value="HSP_DnaJ_Cys-rich_dom_sf"/>
</dbReference>
<comment type="caution">
    <text evidence="2">The sequence shown here is derived from an EMBL/GenBank/DDBJ whole genome shotgun (WGS) entry which is preliminary data.</text>
</comment>
<dbReference type="PANTHER" id="PTHR48465">
    <property type="entry name" value="PROTEIN SSUH2 HOMOLOG"/>
    <property type="match status" value="1"/>
</dbReference>
<feature type="region of interest" description="Disordered" evidence="1">
    <location>
        <begin position="61"/>
        <end position="94"/>
    </location>
</feature>
<evidence type="ECO:0000313" key="2">
    <source>
        <dbReference type="EMBL" id="CAH3112700.1"/>
    </source>
</evidence>
<keyword evidence="3" id="KW-1185">Reference proteome</keyword>
<evidence type="ECO:0000313" key="3">
    <source>
        <dbReference type="Proteomes" id="UP001159428"/>
    </source>
</evidence>